<dbReference type="EMBL" id="CM020620">
    <property type="protein sequence ID" value="KAK1869741.1"/>
    <property type="molecule type" value="Genomic_DNA"/>
</dbReference>
<gene>
    <name evidence="1" type="ORF">I4F81_012207</name>
</gene>
<evidence type="ECO:0000313" key="2">
    <source>
        <dbReference type="Proteomes" id="UP000798662"/>
    </source>
</evidence>
<organism evidence="1 2">
    <name type="scientific">Pyropia yezoensis</name>
    <name type="common">Susabi-nori</name>
    <name type="synonym">Porphyra yezoensis</name>
    <dbReference type="NCBI Taxonomy" id="2788"/>
    <lineage>
        <taxon>Eukaryota</taxon>
        <taxon>Rhodophyta</taxon>
        <taxon>Bangiophyceae</taxon>
        <taxon>Bangiales</taxon>
        <taxon>Bangiaceae</taxon>
        <taxon>Pyropia</taxon>
    </lineage>
</organism>
<sequence length="1344" mass="139208">MNVLATLQRLVRREPAPQDAGDSLHGGPNGDGGDGAGDAGGPPMHHPSEGGDGIDGGGSGGDGGALNPRAARWMATCRVAHTLAGHFGVPDADGSVVEREHDPGYESETVDTDSDWGEEEGSWSSGSSSSGGDSGGGQEEGAADERSLDKGDSSREGGSDADLEAALPAGGDQPRASQTGVPPAGAAKSSTLRPRPPLATASSGHAALSPTTHPGDSGSPDGVGSSGGARRRRRPRRDWRPHRPRWGGRDNSPSGRAARGDLDVRYGDEAMPRTKLEVFSARALIHIERGALVTHLAAVAYAVALGVLASGRYAARLSFFPDVGAAGAFVPVEGASAADPVVVSVGVFPAGLLVCHIAAAAVMTAAAAVAAAWFTVRVAGLPCSARTDEQLWAAALLWAATLFLAPTHEVDAYLVLGALQRVLDGSPGGFAAADAAAATSAVHRLGAWSASMTSNGWAAFMFWYVGTSTASFRVLPGQGRRLRFYGPRLAVLTAHTALRVGLSTARPRPRLALSVFPVAPVAYLYREARAASPPAPSLTKLPINLAGACVVITVEVALFAWILFEAYCTTGALAGVPYALMRTKHVGWRSFRHHVNLVVLSVTAATAAAAALAPDGLPTLAARTGAALWLAEPLGMVIPAKVLVLVYAIVEGVVNLPPDVVGWRGLIHRMPVEAHTCATMMRTRLRERHARLPAGEGFPIRGGSGDGSSGGSGMARQVSRSGRGRRFLLSQPRTFVLETQARMLNLAWMAYMVPPPPAICPCPTVTWGAHDRIDATHRIYDAATDTHAVMAALDDRFVIAFRGTSSRQNLRTDAAVRVLPVGEALGEEVVAMAVRLRAGKGGADASGEAPGRDPRVHTAADTSPVPTGVREGGGGGAYRVDDADVDGASAEGVEEGALWRQARIHAGFARAYAAVRGDVESQFRAFRAADPLRPWFIVGHSLGGALAVLCALHLQVVYGERTAVAGEAGVEKARDASAAEAEAAAEAARARPRPGSNSNDASEGGGGGDGGAGDGSNAPSRPPTSFRLSVTTFGSPKGGNAAYAALATRWLPEHWRIFAANDVITKSPPMRWYTHTGTPVLVDRSGNLFIEPLRTIKRFFHRDASSLGMHHKGAYLLCLAAAARATFAHTWRSRVHATPAEALSARVFWDWPLPPATTRRFVPARRRLNLALVTVDLPVGDLGAGLGDAGSGVAAAVGGVIRSVRDLPGVSAVADHLPSPPWRAAALPTRSYCPTQRGRWARLVVLLLRRAAYEEAAAAAAARGSGRAGRRAARLAARLHRPGSKRPAAAGEAAGAASPNGGEADASPVDVPVSAFERALTARGGVGPCPAVAAAMAGKHGEQG</sequence>
<reference evidence="1" key="1">
    <citation type="submission" date="2019-11" db="EMBL/GenBank/DDBJ databases">
        <title>Nori genome reveals adaptations in red seaweeds to the harsh intertidal environment.</title>
        <authorList>
            <person name="Wang D."/>
            <person name="Mao Y."/>
        </authorList>
    </citation>
    <scope>NUCLEOTIDE SEQUENCE</scope>
    <source>
        <tissue evidence="1">Gametophyte</tissue>
    </source>
</reference>
<dbReference type="Proteomes" id="UP000798662">
    <property type="component" value="Chromosome 3"/>
</dbReference>
<proteinExistence type="predicted"/>
<name>A0ACC3CI93_PYRYE</name>
<accession>A0ACC3CI93</accession>
<comment type="caution">
    <text evidence="1">The sequence shown here is derived from an EMBL/GenBank/DDBJ whole genome shotgun (WGS) entry which is preliminary data.</text>
</comment>
<keyword evidence="2" id="KW-1185">Reference proteome</keyword>
<evidence type="ECO:0000313" key="1">
    <source>
        <dbReference type="EMBL" id="KAK1869741.1"/>
    </source>
</evidence>
<protein>
    <submittedName>
        <fullName evidence="1">Uncharacterized protein</fullName>
    </submittedName>
</protein>